<comment type="caution">
    <text evidence="1">The sequence shown here is derived from an EMBL/GenBank/DDBJ whole genome shotgun (WGS) entry which is preliminary data.</text>
</comment>
<dbReference type="RefSeq" id="WP_345403543.1">
    <property type="nucleotide sequence ID" value="NZ_BAABLA010000115.1"/>
</dbReference>
<organism evidence="1 2">
    <name type="scientific">Haloechinothrix salitolerans</name>
    <dbReference type="NCBI Taxonomy" id="926830"/>
    <lineage>
        <taxon>Bacteria</taxon>
        <taxon>Bacillati</taxon>
        <taxon>Actinomycetota</taxon>
        <taxon>Actinomycetes</taxon>
        <taxon>Pseudonocardiales</taxon>
        <taxon>Pseudonocardiaceae</taxon>
        <taxon>Haloechinothrix</taxon>
    </lineage>
</organism>
<proteinExistence type="predicted"/>
<reference evidence="2" key="1">
    <citation type="journal article" date="2019" name="Int. J. Syst. Evol. Microbiol.">
        <title>The Global Catalogue of Microorganisms (GCM) 10K type strain sequencing project: providing services to taxonomists for standard genome sequencing and annotation.</title>
        <authorList>
            <consortium name="The Broad Institute Genomics Platform"/>
            <consortium name="The Broad Institute Genome Sequencing Center for Infectious Disease"/>
            <person name="Wu L."/>
            <person name="Ma J."/>
        </authorList>
    </citation>
    <scope>NUCLEOTIDE SEQUENCE [LARGE SCALE GENOMIC DNA]</scope>
    <source>
        <strain evidence="2">KCTC 32255</strain>
    </source>
</reference>
<dbReference type="EMBL" id="JBHSXX010000001">
    <property type="protein sequence ID" value="MFC6865776.1"/>
    <property type="molecule type" value="Genomic_DNA"/>
</dbReference>
<evidence type="ECO:0000313" key="1">
    <source>
        <dbReference type="EMBL" id="MFC6865776.1"/>
    </source>
</evidence>
<evidence type="ECO:0000313" key="2">
    <source>
        <dbReference type="Proteomes" id="UP001596337"/>
    </source>
</evidence>
<name>A0ABW2BRZ0_9PSEU</name>
<sequence length="797" mass="86508">MPGENIAQPDDGQQAAETFDAKVGPDLRYEVKAAELVKQLVEPESGGLWRRRAAATNSPTFHVKDSYITGVLDLRGADLDFLLRFENCRFEQQPDVRESRLLGLAFLSCWLPGLKARNLECKNDVRLLRSQVELTPATTGEPQTSLALGSRKEPGMPNAAVVLTDAVVEGSVVLSKSSIDYREGKAIQADRLSVSGALLAYRLHTNGEVRLPGLRTGGNVNLSGARLHNPRGLALNAMGAHIGGSMLCETENGKRGIGNTQQRFSARGMVSVQSAHIDGDLVMRGARLIVNPGGDVAIEEWRDAMHTGDPSIDPWPSLVADRMRLDGNLICGDGFRSDGTVRMINAVIGGSLRLANAEIAVRRREQQVPQYDRAIHIDGTEISGDIQATRLVTEGQLRLADITVGGNLLARYATFSHAGRDVFSARRSHVSGNVQLSDTAIDGTVQLQGLQVGGSIELFGAELTSPTMRTTRSYSVDLRAASVGRDLVCTAHGAKPFTAAGGVTLDGAKVGRRISFAGAELHSVPETRRSGATGIDGRGLVRGVALDASDVVADEFVLTPHQPPVGSVILRRAHCATLDDNEALWRASGGLELEEFRYDALHTPIDLERDDHVQKRIALLRHAMRRYRPGPYDQLAAMLRASGNEEHASLVLMRKQQYRYDALRKGAGPMGPGVWLWSWLQRAVVGYGYRPIRALGWLMLLLVAGSLWFGLLPDPCVHDPRYTVSGPRCLVNADDTGLEWNPVLYTVDLLVPIVDFGNKGRWHTGGVDKWVATGFTATGWILATTVAAGLTRTLRRQ</sequence>
<gene>
    <name evidence="1" type="ORF">ACFQGD_01310</name>
</gene>
<dbReference type="Proteomes" id="UP001596337">
    <property type="component" value="Unassembled WGS sequence"/>
</dbReference>
<accession>A0ABW2BRZ0</accession>
<protein>
    <submittedName>
        <fullName evidence="1">Oxidoreductase</fullName>
    </submittedName>
</protein>
<keyword evidence="2" id="KW-1185">Reference proteome</keyword>